<feature type="transmembrane region" description="Helical" evidence="2">
    <location>
        <begin position="214"/>
        <end position="233"/>
    </location>
</feature>
<evidence type="ECO:0000256" key="2">
    <source>
        <dbReference type="SAM" id="Phobius"/>
    </source>
</evidence>
<feature type="transmembrane region" description="Helical" evidence="2">
    <location>
        <begin position="74"/>
        <end position="96"/>
    </location>
</feature>
<sequence length="300" mass="32016">MGTDHGVRSEEPMGGEGSDTLDLAHEELRATFQYQVERLREIDSKAIEILKANLLLIGIVVTGGSVLTQTDLEVGLFINSFTVAGGVLLLVSTGLASVTYTSSNLRGGIGTAADEIELAIAEERARNGIDGVGNADVDAGGPGGSNGSDGSGAPSTDTTFEERLLRSYAGWIDYNARMTAVNDMLVTVTVLSVFVAFVYVVVGVVIAALRVPPLASWVIFIGLSALSLGFLWLTYHMDHLGVAEERPDRTFPGVRLSKGTTRRRGLMTLREMLGRSPAPEDLESETAVFREDDDDGRHDG</sequence>
<reference evidence="3 4" key="1">
    <citation type="submission" date="2017-06" db="EMBL/GenBank/DDBJ databases">
        <authorList>
            <person name="Kim H.J."/>
            <person name="Triplett B.A."/>
        </authorList>
    </citation>
    <scope>NUCLEOTIDE SEQUENCE [LARGE SCALE GENOMIC DNA]</scope>
    <source>
        <strain evidence="3 4">DSM 8800</strain>
    </source>
</reference>
<feature type="transmembrane region" description="Helical" evidence="2">
    <location>
        <begin position="49"/>
        <end position="68"/>
    </location>
</feature>
<dbReference type="EMBL" id="FZNQ01000002">
    <property type="protein sequence ID" value="SNR29923.1"/>
    <property type="molecule type" value="Genomic_DNA"/>
</dbReference>
<evidence type="ECO:0000313" key="4">
    <source>
        <dbReference type="Proteomes" id="UP000198397"/>
    </source>
</evidence>
<evidence type="ECO:0000313" key="3">
    <source>
        <dbReference type="EMBL" id="SNR29923.1"/>
    </source>
</evidence>
<feature type="region of interest" description="Disordered" evidence="1">
    <location>
        <begin position="276"/>
        <end position="300"/>
    </location>
</feature>
<dbReference type="AlphaFoldDB" id="A0A238V8F8"/>
<gene>
    <name evidence="3" type="ORF">SAMN06264855_1021</name>
</gene>
<dbReference type="OrthoDB" id="186743at2157"/>
<keyword evidence="2" id="KW-0472">Membrane</keyword>
<keyword evidence="2" id="KW-0812">Transmembrane</keyword>
<organism evidence="3 4">
    <name type="scientific">Halorubrum vacuolatum</name>
    <name type="common">Natronobacterium vacuolatum</name>
    <dbReference type="NCBI Taxonomy" id="63740"/>
    <lineage>
        <taxon>Archaea</taxon>
        <taxon>Methanobacteriati</taxon>
        <taxon>Methanobacteriota</taxon>
        <taxon>Stenosarchaea group</taxon>
        <taxon>Halobacteria</taxon>
        <taxon>Halobacteriales</taxon>
        <taxon>Haloferacaceae</taxon>
        <taxon>Halorubrum</taxon>
    </lineage>
</organism>
<name>A0A238V8F8_HALVU</name>
<keyword evidence="2" id="KW-1133">Transmembrane helix</keyword>
<accession>A0A238V8F8</accession>
<dbReference type="Proteomes" id="UP000198397">
    <property type="component" value="Unassembled WGS sequence"/>
</dbReference>
<keyword evidence="4" id="KW-1185">Reference proteome</keyword>
<protein>
    <submittedName>
        <fullName evidence="3">Uncharacterized protein</fullName>
    </submittedName>
</protein>
<dbReference type="RefSeq" id="WP_143420336.1">
    <property type="nucleotide sequence ID" value="NZ_FZNQ01000002.1"/>
</dbReference>
<evidence type="ECO:0000256" key="1">
    <source>
        <dbReference type="SAM" id="MobiDB-lite"/>
    </source>
</evidence>
<feature type="transmembrane region" description="Helical" evidence="2">
    <location>
        <begin position="184"/>
        <end position="208"/>
    </location>
</feature>
<proteinExistence type="predicted"/>